<dbReference type="InterPro" id="IPR035269">
    <property type="entry name" value="PSMD9"/>
</dbReference>
<dbReference type="OrthoDB" id="72325at2759"/>
<dbReference type="InterPro" id="IPR041489">
    <property type="entry name" value="PDZ_6"/>
</dbReference>
<evidence type="ECO:0000259" key="5">
    <source>
        <dbReference type="Pfam" id="PF17820"/>
    </source>
</evidence>
<evidence type="ECO:0000313" key="7">
    <source>
        <dbReference type="EMBL" id="KAF2721385.1"/>
    </source>
</evidence>
<comment type="similarity">
    <text evidence="1">Belongs to the proteasome subunit p27 family.</text>
</comment>
<evidence type="ECO:0000256" key="3">
    <source>
        <dbReference type="ARBA" id="ARBA00068021"/>
    </source>
</evidence>
<proteinExistence type="inferred from homology"/>
<sequence>MGLRMDDLHAPTVASGPMTYQTSNGTEKKETFQQLVKRKEDIEAELSALGSVLDSHGVNMNTTLTTFDGYPRADIDVAQIRTTRARIIRLKNDHKSLMADLEKVVHEHFASGKLLDNGDSAPQEVAASTHSATEATASSRNAVIEPPFARVNAVTPNSPADRAGLKPGDKVANFGTVNWTNHERLGRVAQIVQQNENRPILVKILRESTENTPSQVTSLQLTPTRTWGGRGLLGCHLLPI</sequence>
<protein>
    <recommendedName>
        <fullName evidence="3">Probable 26S proteasome regulatory subunit p27</fullName>
    </recommendedName>
</protein>
<dbReference type="InterPro" id="IPR036034">
    <property type="entry name" value="PDZ_sf"/>
</dbReference>
<evidence type="ECO:0000259" key="6">
    <source>
        <dbReference type="Pfam" id="PF18265"/>
    </source>
</evidence>
<gene>
    <name evidence="7" type="ORF">K431DRAFT_338842</name>
</gene>
<dbReference type="FunFam" id="2.30.42.10:FF:000107">
    <property type="entry name" value="26S proteasome non-ATPase regulatory subunit 9"/>
    <property type="match status" value="1"/>
</dbReference>
<comment type="caution">
    <text evidence="7">The sequence shown here is derived from an EMBL/GenBank/DDBJ whole genome shotgun (WGS) entry which is preliminary data.</text>
</comment>
<evidence type="ECO:0000256" key="1">
    <source>
        <dbReference type="ARBA" id="ARBA00005256"/>
    </source>
</evidence>
<feature type="region of interest" description="Disordered" evidence="4">
    <location>
        <begin position="115"/>
        <end position="141"/>
    </location>
</feature>
<dbReference type="PANTHER" id="PTHR12651">
    <property type="entry name" value="26S PROTEASOME NON-ATPASE REGULATORY SUBUNIT 9"/>
    <property type="match status" value="1"/>
</dbReference>
<feature type="domain" description="PDZ" evidence="5">
    <location>
        <begin position="151"/>
        <end position="206"/>
    </location>
</feature>
<dbReference type="GO" id="GO:0000502">
    <property type="term" value="C:proteasome complex"/>
    <property type="evidence" value="ECO:0007669"/>
    <property type="project" value="UniProtKB-KW"/>
</dbReference>
<organism evidence="7 8">
    <name type="scientific">Polychaeton citri CBS 116435</name>
    <dbReference type="NCBI Taxonomy" id="1314669"/>
    <lineage>
        <taxon>Eukaryota</taxon>
        <taxon>Fungi</taxon>
        <taxon>Dikarya</taxon>
        <taxon>Ascomycota</taxon>
        <taxon>Pezizomycotina</taxon>
        <taxon>Dothideomycetes</taxon>
        <taxon>Dothideomycetidae</taxon>
        <taxon>Capnodiales</taxon>
        <taxon>Capnodiaceae</taxon>
        <taxon>Polychaeton</taxon>
    </lineage>
</organism>
<dbReference type="SUPFAM" id="SSF50156">
    <property type="entry name" value="PDZ domain-like"/>
    <property type="match status" value="1"/>
</dbReference>
<dbReference type="EMBL" id="MU003791">
    <property type="protein sequence ID" value="KAF2721385.1"/>
    <property type="molecule type" value="Genomic_DNA"/>
</dbReference>
<evidence type="ECO:0000256" key="2">
    <source>
        <dbReference type="ARBA" id="ARBA00023186"/>
    </source>
</evidence>
<dbReference type="Proteomes" id="UP000799441">
    <property type="component" value="Unassembled WGS sequence"/>
</dbReference>
<name>A0A9P4Q874_9PEZI</name>
<feature type="region of interest" description="Disordered" evidence="4">
    <location>
        <begin position="1"/>
        <end position="26"/>
    </location>
</feature>
<dbReference type="Gene3D" id="6.10.140.1710">
    <property type="match status" value="1"/>
</dbReference>
<accession>A0A9P4Q874</accession>
<dbReference type="AlphaFoldDB" id="A0A9P4Q874"/>
<evidence type="ECO:0000313" key="8">
    <source>
        <dbReference type="Proteomes" id="UP000799441"/>
    </source>
</evidence>
<dbReference type="PANTHER" id="PTHR12651:SF1">
    <property type="entry name" value="26S PROTEASOME NON-ATPASE REGULATORY SUBUNIT 9"/>
    <property type="match status" value="1"/>
</dbReference>
<feature type="domain" description="Nas2 N-terminal" evidence="6">
    <location>
        <begin position="32"/>
        <end position="110"/>
    </location>
</feature>
<dbReference type="GO" id="GO:0005634">
    <property type="term" value="C:nucleus"/>
    <property type="evidence" value="ECO:0007669"/>
    <property type="project" value="TreeGrafter"/>
</dbReference>
<dbReference type="Pfam" id="PF17820">
    <property type="entry name" value="PDZ_6"/>
    <property type="match status" value="1"/>
</dbReference>
<dbReference type="Gene3D" id="2.30.42.10">
    <property type="match status" value="1"/>
</dbReference>
<dbReference type="GO" id="GO:0070682">
    <property type="term" value="P:proteasome regulatory particle assembly"/>
    <property type="evidence" value="ECO:0007669"/>
    <property type="project" value="InterPro"/>
</dbReference>
<feature type="compositionally biased region" description="Low complexity" evidence="4">
    <location>
        <begin position="126"/>
        <end position="139"/>
    </location>
</feature>
<reference evidence="7" key="1">
    <citation type="journal article" date="2020" name="Stud. Mycol.">
        <title>101 Dothideomycetes genomes: a test case for predicting lifestyles and emergence of pathogens.</title>
        <authorList>
            <person name="Haridas S."/>
            <person name="Albert R."/>
            <person name="Binder M."/>
            <person name="Bloem J."/>
            <person name="Labutti K."/>
            <person name="Salamov A."/>
            <person name="Andreopoulos B."/>
            <person name="Baker S."/>
            <person name="Barry K."/>
            <person name="Bills G."/>
            <person name="Bluhm B."/>
            <person name="Cannon C."/>
            <person name="Castanera R."/>
            <person name="Culley D."/>
            <person name="Daum C."/>
            <person name="Ezra D."/>
            <person name="Gonzalez J."/>
            <person name="Henrissat B."/>
            <person name="Kuo A."/>
            <person name="Liang C."/>
            <person name="Lipzen A."/>
            <person name="Lutzoni F."/>
            <person name="Magnuson J."/>
            <person name="Mondo S."/>
            <person name="Nolan M."/>
            <person name="Ohm R."/>
            <person name="Pangilinan J."/>
            <person name="Park H.-J."/>
            <person name="Ramirez L."/>
            <person name="Alfaro M."/>
            <person name="Sun H."/>
            <person name="Tritt A."/>
            <person name="Yoshinaga Y."/>
            <person name="Zwiers L.-H."/>
            <person name="Turgeon B."/>
            <person name="Goodwin S."/>
            <person name="Spatafora J."/>
            <person name="Crous P."/>
            <person name="Grigoriev I."/>
        </authorList>
    </citation>
    <scope>NUCLEOTIDE SEQUENCE</scope>
    <source>
        <strain evidence="7">CBS 116435</strain>
    </source>
</reference>
<keyword evidence="7" id="KW-0647">Proteasome</keyword>
<evidence type="ECO:0000256" key="4">
    <source>
        <dbReference type="SAM" id="MobiDB-lite"/>
    </source>
</evidence>
<dbReference type="GO" id="GO:0005737">
    <property type="term" value="C:cytoplasm"/>
    <property type="evidence" value="ECO:0007669"/>
    <property type="project" value="TreeGrafter"/>
</dbReference>
<dbReference type="InterPro" id="IPR040815">
    <property type="entry name" value="Nas2_N"/>
</dbReference>
<dbReference type="Pfam" id="PF18265">
    <property type="entry name" value="Nas2_N"/>
    <property type="match status" value="1"/>
</dbReference>
<keyword evidence="8" id="KW-1185">Reference proteome</keyword>
<keyword evidence="2" id="KW-0143">Chaperone</keyword>